<dbReference type="InterPro" id="IPR043917">
    <property type="entry name" value="DUF5753"/>
</dbReference>
<protein>
    <submittedName>
        <fullName evidence="2">Transcriptional regulator</fullName>
    </submittedName>
</protein>
<dbReference type="SMART" id="SM00530">
    <property type="entry name" value="HTH_XRE"/>
    <property type="match status" value="1"/>
</dbReference>
<dbReference type="InterPro" id="IPR001387">
    <property type="entry name" value="Cro/C1-type_HTH"/>
</dbReference>
<dbReference type="GeneID" id="88362053"/>
<dbReference type="InterPro" id="IPR010982">
    <property type="entry name" value="Lambda_DNA-bd_dom_sf"/>
</dbReference>
<dbReference type="CDD" id="cd00093">
    <property type="entry name" value="HTH_XRE"/>
    <property type="match status" value="1"/>
</dbReference>
<dbReference type="SUPFAM" id="SSF47413">
    <property type="entry name" value="lambda repressor-like DNA-binding domains"/>
    <property type="match status" value="1"/>
</dbReference>
<sequence>MAPTSPTVARWELIRRLRERRQQLGLDAAVVSKAVSISPANWSHVESDRRMLTEEKLRIMCDLLEIDDEERDLVFELRAIGKRRGWWQDYSALFSGELLRFYGLEYGAESVRTYDSVLVPGLLQTADYAHALIASDTTFIPQAQVKQRVEVRVRRQQRLTDDEPLQLTAVVSEAALRQQIGGRDVLRGQLRHLADMLEKHPTVDIRFIPFGATGGIHSGATFYLLDFASTILPTMGWYESPGPSGLLEDSNTVQALEITHELAQNSALSREDSFALVREQIRTLG</sequence>
<dbReference type="Pfam" id="PF13560">
    <property type="entry name" value="HTH_31"/>
    <property type="match status" value="1"/>
</dbReference>
<dbReference type="EMBL" id="CP023778">
    <property type="protein sequence ID" value="ATL72279.1"/>
    <property type="molecule type" value="Genomic_DNA"/>
</dbReference>
<dbReference type="KEGG" id="ntp:CRH09_32805"/>
<dbReference type="GO" id="GO:0003677">
    <property type="term" value="F:DNA binding"/>
    <property type="evidence" value="ECO:0007669"/>
    <property type="project" value="InterPro"/>
</dbReference>
<accession>A0A291RYC4</accession>
<feature type="domain" description="HTH cro/C1-type" evidence="1">
    <location>
        <begin position="17"/>
        <end position="71"/>
    </location>
</feature>
<dbReference type="PROSITE" id="PS50943">
    <property type="entry name" value="HTH_CROC1"/>
    <property type="match status" value="1"/>
</dbReference>
<organism evidence="2 3">
    <name type="scientific">Nocardia terpenica</name>
    <dbReference type="NCBI Taxonomy" id="455432"/>
    <lineage>
        <taxon>Bacteria</taxon>
        <taxon>Bacillati</taxon>
        <taxon>Actinomycetota</taxon>
        <taxon>Actinomycetes</taxon>
        <taxon>Mycobacteriales</taxon>
        <taxon>Nocardiaceae</taxon>
        <taxon>Nocardia</taxon>
    </lineage>
</organism>
<reference evidence="2 3" key="1">
    <citation type="submission" date="2017-10" db="EMBL/GenBank/DDBJ databases">
        <title>Comparative genomics between pathogenic Norcardia.</title>
        <authorList>
            <person name="Zeng L."/>
        </authorList>
    </citation>
    <scope>NUCLEOTIDE SEQUENCE [LARGE SCALE GENOMIC DNA]</scope>
    <source>
        <strain evidence="2 3">NC_YFY_NT001</strain>
    </source>
</reference>
<evidence type="ECO:0000313" key="2">
    <source>
        <dbReference type="EMBL" id="ATL72279.1"/>
    </source>
</evidence>
<dbReference type="Gene3D" id="1.10.260.40">
    <property type="entry name" value="lambda repressor-like DNA-binding domains"/>
    <property type="match status" value="1"/>
</dbReference>
<evidence type="ECO:0000313" key="3">
    <source>
        <dbReference type="Proteomes" id="UP000221961"/>
    </source>
</evidence>
<dbReference type="RefSeq" id="WP_098699094.1">
    <property type="nucleotide sequence ID" value="NZ_CP023778.1"/>
</dbReference>
<gene>
    <name evidence="2" type="ORF">CRH09_32805</name>
</gene>
<proteinExistence type="predicted"/>
<dbReference type="Pfam" id="PF19054">
    <property type="entry name" value="DUF5753"/>
    <property type="match status" value="1"/>
</dbReference>
<dbReference type="AlphaFoldDB" id="A0A291RYC4"/>
<name>A0A291RYC4_9NOCA</name>
<dbReference type="Proteomes" id="UP000221961">
    <property type="component" value="Chromosome"/>
</dbReference>
<evidence type="ECO:0000259" key="1">
    <source>
        <dbReference type="PROSITE" id="PS50943"/>
    </source>
</evidence>